<gene>
    <name evidence="1" type="ORF">F4820DRAFT_10404</name>
</gene>
<evidence type="ECO:0000313" key="1">
    <source>
        <dbReference type="EMBL" id="KAI4869450.1"/>
    </source>
</evidence>
<organism evidence="1 2">
    <name type="scientific">Hypoxylon rubiginosum</name>
    <dbReference type="NCBI Taxonomy" id="110542"/>
    <lineage>
        <taxon>Eukaryota</taxon>
        <taxon>Fungi</taxon>
        <taxon>Dikarya</taxon>
        <taxon>Ascomycota</taxon>
        <taxon>Pezizomycotina</taxon>
        <taxon>Sordariomycetes</taxon>
        <taxon>Xylariomycetidae</taxon>
        <taxon>Xylariales</taxon>
        <taxon>Hypoxylaceae</taxon>
        <taxon>Hypoxylon</taxon>
    </lineage>
</organism>
<evidence type="ECO:0000313" key="2">
    <source>
        <dbReference type="Proteomes" id="UP001497700"/>
    </source>
</evidence>
<comment type="caution">
    <text evidence="1">The sequence shown here is derived from an EMBL/GenBank/DDBJ whole genome shotgun (WGS) entry which is preliminary data.</text>
</comment>
<name>A0ACB9ZF54_9PEZI</name>
<proteinExistence type="predicted"/>
<keyword evidence="2" id="KW-1185">Reference proteome</keyword>
<accession>A0ACB9ZF54</accession>
<dbReference type="Proteomes" id="UP001497700">
    <property type="component" value="Unassembled WGS sequence"/>
</dbReference>
<dbReference type="EMBL" id="MU393430">
    <property type="protein sequence ID" value="KAI4869450.1"/>
    <property type="molecule type" value="Genomic_DNA"/>
</dbReference>
<sequence length="74" mass="8187">MVSILANLRRMAWCSICNTLLVRLSVVHPHVQGASSISISDHRKDWGLFVFSLLREGAKKGKQSIFPSLPLVGI</sequence>
<protein>
    <submittedName>
        <fullName evidence="1">Uncharacterized protein</fullName>
    </submittedName>
</protein>
<reference evidence="1 2" key="1">
    <citation type="journal article" date="2022" name="New Phytol.">
        <title>Ecological generalism drives hyperdiversity of secondary metabolite gene clusters in xylarialean endophytes.</title>
        <authorList>
            <person name="Franco M.E.E."/>
            <person name="Wisecaver J.H."/>
            <person name="Arnold A.E."/>
            <person name="Ju Y.M."/>
            <person name="Slot J.C."/>
            <person name="Ahrendt S."/>
            <person name="Moore L.P."/>
            <person name="Eastman K.E."/>
            <person name="Scott K."/>
            <person name="Konkel Z."/>
            <person name="Mondo S.J."/>
            <person name="Kuo A."/>
            <person name="Hayes R.D."/>
            <person name="Haridas S."/>
            <person name="Andreopoulos B."/>
            <person name="Riley R."/>
            <person name="LaButti K."/>
            <person name="Pangilinan J."/>
            <person name="Lipzen A."/>
            <person name="Amirebrahimi M."/>
            <person name="Yan J."/>
            <person name="Adam C."/>
            <person name="Keymanesh K."/>
            <person name="Ng V."/>
            <person name="Louie K."/>
            <person name="Northen T."/>
            <person name="Drula E."/>
            <person name="Henrissat B."/>
            <person name="Hsieh H.M."/>
            <person name="Youens-Clark K."/>
            <person name="Lutzoni F."/>
            <person name="Miadlikowska J."/>
            <person name="Eastwood D.C."/>
            <person name="Hamelin R.C."/>
            <person name="Grigoriev I.V."/>
            <person name="U'Ren J.M."/>
        </authorList>
    </citation>
    <scope>NUCLEOTIDE SEQUENCE [LARGE SCALE GENOMIC DNA]</scope>
    <source>
        <strain evidence="1 2">CBS 119005</strain>
    </source>
</reference>